<accession>A0A075AS32</accession>
<proteinExistence type="predicted"/>
<keyword evidence="2" id="KW-1185">Reference proteome</keyword>
<dbReference type="HOGENOM" id="CLU_3107707_0_0_1"/>
<dbReference type="Proteomes" id="UP000030755">
    <property type="component" value="Unassembled WGS sequence"/>
</dbReference>
<organism evidence="1 2">
    <name type="scientific">Rozella allomycis (strain CSF55)</name>
    <dbReference type="NCBI Taxonomy" id="988480"/>
    <lineage>
        <taxon>Eukaryota</taxon>
        <taxon>Fungi</taxon>
        <taxon>Fungi incertae sedis</taxon>
        <taxon>Cryptomycota</taxon>
        <taxon>Cryptomycota incertae sedis</taxon>
        <taxon>Rozella</taxon>
    </lineage>
</organism>
<dbReference type="AlphaFoldDB" id="A0A075AS32"/>
<gene>
    <name evidence="1" type="ORF">O9G_006392</name>
</gene>
<reference evidence="1 2" key="1">
    <citation type="journal article" date="2013" name="Curr. Biol.">
        <title>Shared signatures of parasitism and phylogenomics unite Cryptomycota and microsporidia.</title>
        <authorList>
            <person name="James T.Y."/>
            <person name="Pelin A."/>
            <person name="Bonen L."/>
            <person name="Ahrendt S."/>
            <person name="Sain D."/>
            <person name="Corradi N."/>
            <person name="Stajich J.E."/>
        </authorList>
    </citation>
    <scope>NUCLEOTIDE SEQUENCE [LARGE SCALE GENOMIC DNA]</scope>
    <source>
        <strain evidence="1 2">CSF55</strain>
    </source>
</reference>
<name>A0A075AS32_ROZAC</name>
<evidence type="ECO:0000313" key="1">
    <source>
        <dbReference type="EMBL" id="EPZ31358.1"/>
    </source>
</evidence>
<dbReference type="EMBL" id="KE561262">
    <property type="protein sequence ID" value="EPZ31358.1"/>
    <property type="molecule type" value="Genomic_DNA"/>
</dbReference>
<sequence length="51" mass="5863">MQQWVVVRKGSRHHLVNHEKQGVKDEDDLVSVKSELAVRFARMVCLDIMGS</sequence>
<evidence type="ECO:0000313" key="2">
    <source>
        <dbReference type="Proteomes" id="UP000030755"/>
    </source>
</evidence>
<protein>
    <submittedName>
        <fullName evidence="1">Uncharacterized protein</fullName>
    </submittedName>
</protein>